<feature type="compositionally biased region" description="Low complexity" evidence="1">
    <location>
        <begin position="108"/>
        <end position="127"/>
    </location>
</feature>
<name>A0A917APG9_9MICC</name>
<dbReference type="Proteomes" id="UP000633136">
    <property type="component" value="Unassembled WGS sequence"/>
</dbReference>
<organism evidence="2 3">
    <name type="scientific">Nesterenkonia cremea</name>
    <dbReference type="NCBI Taxonomy" id="1882340"/>
    <lineage>
        <taxon>Bacteria</taxon>
        <taxon>Bacillati</taxon>
        <taxon>Actinomycetota</taxon>
        <taxon>Actinomycetes</taxon>
        <taxon>Micrococcales</taxon>
        <taxon>Micrococcaceae</taxon>
        <taxon>Nesterenkonia</taxon>
    </lineage>
</organism>
<comment type="caution">
    <text evidence="2">The sequence shown here is derived from an EMBL/GenBank/DDBJ whole genome shotgun (WGS) entry which is preliminary data.</text>
</comment>
<dbReference type="AlphaFoldDB" id="A0A917APG9"/>
<evidence type="ECO:0000313" key="2">
    <source>
        <dbReference type="EMBL" id="GGE64589.1"/>
    </source>
</evidence>
<accession>A0A917APG9</accession>
<dbReference type="EMBL" id="BMIS01000003">
    <property type="protein sequence ID" value="GGE64589.1"/>
    <property type="molecule type" value="Genomic_DNA"/>
</dbReference>
<gene>
    <name evidence="2" type="ORF">GCM10011401_09640</name>
</gene>
<evidence type="ECO:0008006" key="4">
    <source>
        <dbReference type="Google" id="ProtNLM"/>
    </source>
</evidence>
<feature type="region of interest" description="Disordered" evidence="1">
    <location>
        <begin position="108"/>
        <end position="137"/>
    </location>
</feature>
<sequence length="236" mass="23855">MGLAAVGLGLLITLLALASALLAVGAVLAHRLGALRAEHLLTKLSPGFMRRTLVLTLSAHLAIGGAAAASAAAQADSGSGAQPELQSAQSISMSEATTTATPLFSPAEAAAAAAVPTDTASTDTAPADPAPPSPMFTTAEMEVSMTPLFTPTAPAAPAERHQGAEQRSSSAEEGQITVRPGDTLWGLVAADLGPGATEWEIAQDWPQWYEHNAEAIGEDPGALAPGMVLEKPPAVR</sequence>
<protein>
    <recommendedName>
        <fullName evidence="4">LysM domain-containing protein</fullName>
    </recommendedName>
</protein>
<reference evidence="2" key="2">
    <citation type="submission" date="2020-09" db="EMBL/GenBank/DDBJ databases">
        <authorList>
            <person name="Sun Q."/>
            <person name="Zhou Y."/>
        </authorList>
    </citation>
    <scope>NUCLEOTIDE SEQUENCE</scope>
    <source>
        <strain evidence="2">CGMCC 1.15388</strain>
    </source>
</reference>
<feature type="region of interest" description="Disordered" evidence="1">
    <location>
        <begin position="149"/>
        <end position="178"/>
    </location>
</feature>
<reference evidence="2" key="1">
    <citation type="journal article" date="2014" name="Int. J. Syst. Evol. Microbiol.">
        <title>Complete genome sequence of Corynebacterium casei LMG S-19264T (=DSM 44701T), isolated from a smear-ripened cheese.</title>
        <authorList>
            <consortium name="US DOE Joint Genome Institute (JGI-PGF)"/>
            <person name="Walter F."/>
            <person name="Albersmeier A."/>
            <person name="Kalinowski J."/>
            <person name="Ruckert C."/>
        </authorList>
    </citation>
    <scope>NUCLEOTIDE SEQUENCE</scope>
    <source>
        <strain evidence="2">CGMCC 1.15388</strain>
    </source>
</reference>
<proteinExistence type="predicted"/>
<keyword evidence="3" id="KW-1185">Reference proteome</keyword>
<evidence type="ECO:0000256" key="1">
    <source>
        <dbReference type="SAM" id="MobiDB-lite"/>
    </source>
</evidence>
<evidence type="ECO:0000313" key="3">
    <source>
        <dbReference type="Proteomes" id="UP000633136"/>
    </source>
</evidence>